<accession>A0ABR0UE10</accession>
<dbReference type="Proteomes" id="UP001318860">
    <property type="component" value="Unassembled WGS sequence"/>
</dbReference>
<reference evidence="2 3" key="1">
    <citation type="journal article" date="2021" name="Comput. Struct. Biotechnol. J.">
        <title>De novo genome assembly of the potent medicinal plant Rehmannia glutinosa using nanopore technology.</title>
        <authorList>
            <person name="Ma L."/>
            <person name="Dong C."/>
            <person name="Song C."/>
            <person name="Wang X."/>
            <person name="Zheng X."/>
            <person name="Niu Y."/>
            <person name="Chen S."/>
            <person name="Feng W."/>
        </authorList>
    </citation>
    <scope>NUCLEOTIDE SEQUENCE [LARGE SCALE GENOMIC DNA]</scope>
    <source>
        <strain evidence="2">DH-2019</strain>
    </source>
</reference>
<sequence>MGVASLGRDESSPGHFRFWRGDQENSLEVTSMRTHYGCCTLQKIEEARVQEERRGIGRRKTLLPRGITMKTLQAIGRKNTHTMSLDFIWSGNEIKHLRSNYKINECPLYTDGRTTRKERPRAIEMEDPNPPRDRTPSLELPPSPPLPATGEDLTAQALQRILLFMQQQAGHNQNV</sequence>
<evidence type="ECO:0000313" key="2">
    <source>
        <dbReference type="EMBL" id="KAK6120554.1"/>
    </source>
</evidence>
<feature type="region of interest" description="Disordered" evidence="1">
    <location>
        <begin position="112"/>
        <end position="150"/>
    </location>
</feature>
<evidence type="ECO:0000313" key="3">
    <source>
        <dbReference type="Proteomes" id="UP001318860"/>
    </source>
</evidence>
<proteinExistence type="predicted"/>
<keyword evidence="3" id="KW-1185">Reference proteome</keyword>
<organism evidence="2 3">
    <name type="scientific">Rehmannia glutinosa</name>
    <name type="common">Chinese foxglove</name>
    <dbReference type="NCBI Taxonomy" id="99300"/>
    <lineage>
        <taxon>Eukaryota</taxon>
        <taxon>Viridiplantae</taxon>
        <taxon>Streptophyta</taxon>
        <taxon>Embryophyta</taxon>
        <taxon>Tracheophyta</taxon>
        <taxon>Spermatophyta</taxon>
        <taxon>Magnoliopsida</taxon>
        <taxon>eudicotyledons</taxon>
        <taxon>Gunneridae</taxon>
        <taxon>Pentapetalae</taxon>
        <taxon>asterids</taxon>
        <taxon>lamiids</taxon>
        <taxon>Lamiales</taxon>
        <taxon>Orobanchaceae</taxon>
        <taxon>Rehmannieae</taxon>
        <taxon>Rehmannia</taxon>
    </lineage>
</organism>
<gene>
    <name evidence="2" type="ORF">DH2020_045706</name>
</gene>
<evidence type="ECO:0000256" key="1">
    <source>
        <dbReference type="SAM" id="MobiDB-lite"/>
    </source>
</evidence>
<feature type="compositionally biased region" description="Basic and acidic residues" evidence="1">
    <location>
        <begin position="113"/>
        <end position="136"/>
    </location>
</feature>
<comment type="caution">
    <text evidence="2">The sequence shown here is derived from an EMBL/GenBank/DDBJ whole genome shotgun (WGS) entry which is preliminary data.</text>
</comment>
<dbReference type="EMBL" id="JABTTQ020003058">
    <property type="protein sequence ID" value="KAK6120554.1"/>
    <property type="molecule type" value="Genomic_DNA"/>
</dbReference>
<protein>
    <submittedName>
        <fullName evidence="2">Uncharacterized protein</fullName>
    </submittedName>
</protein>
<name>A0ABR0UE10_REHGL</name>